<dbReference type="AlphaFoldDB" id="A0A517N399"/>
<dbReference type="KEGG" id="amob:HG15A2_48000"/>
<evidence type="ECO:0000313" key="2">
    <source>
        <dbReference type="Proteomes" id="UP000319852"/>
    </source>
</evidence>
<name>A0A517N399_9BACT</name>
<dbReference type="Proteomes" id="UP000319852">
    <property type="component" value="Chromosome"/>
</dbReference>
<evidence type="ECO:0000313" key="1">
    <source>
        <dbReference type="EMBL" id="QDT01458.1"/>
    </source>
</evidence>
<sequence>MTTKQKAISVIESLDQDVTMDQVIDKLYLLRKIELGIAQADAGDVMDHDEFMAELEGEDVG</sequence>
<dbReference type="EMBL" id="CP036263">
    <property type="protein sequence ID" value="QDT01458.1"/>
    <property type="molecule type" value="Genomic_DNA"/>
</dbReference>
<reference evidence="1 2" key="1">
    <citation type="submission" date="2019-02" db="EMBL/GenBank/DDBJ databases">
        <title>Deep-cultivation of Planctomycetes and their phenomic and genomic characterization uncovers novel biology.</title>
        <authorList>
            <person name="Wiegand S."/>
            <person name="Jogler M."/>
            <person name="Boedeker C."/>
            <person name="Pinto D."/>
            <person name="Vollmers J."/>
            <person name="Rivas-Marin E."/>
            <person name="Kohn T."/>
            <person name="Peeters S.H."/>
            <person name="Heuer A."/>
            <person name="Rast P."/>
            <person name="Oberbeckmann S."/>
            <person name="Bunk B."/>
            <person name="Jeske O."/>
            <person name="Meyerdierks A."/>
            <person name="Storesund J.E."/>
            <person name="Kallscheuer N."/>
            <person name="Luecker S."/>
            <person name="Lage O.M."/>
            <person name="Pohl T."/>
            <person name="Merkel B.J."/>
            <person name="Hornburger P."/>
            <person name="Mueller R.-W."/>
            <person name="Bruemmer F."/>
            <person name="Labrenz M."/>
            <person name="Spormann A.M."/>
            <person name="Op den Camp H."/>
            <person name="Overmann J."/>
            <person name="Amann R."/>
            <person name="Jetten M.S.M."/>
            <person name="Mascher T."/>
            <person name="Medema M.H."/>
            <person name="Devos D.P."/>
            <person name="Kaster A.-K."/>
            <person name="Ovreas L."/>
            <person name="Rohde M."/>
            <person name="Galperin M.Y."/>
            <person name="Jogler C."/>
        </authorList>
    </citation>
    <scope>NUCLEOTIDE SEQUENCE [LARGE SCALE GENOMIC DNA]</scope>
    <source>
        <strain evidence="1 2">HG15A2</strain>
    </source>
</reference>
<organism evidence="1 2">
    <name type="scientific">Adhaeretor mobilis</name>
    <dbReference type="NCBI Taxonomy" id="1930276"/>
    <lineage>
        <taxon>Bacteria</taxon>
        <taxon>Pseudomonadati</taxon>
        <taxon>Planctomycetota</taxon>
        <taxon>Planctomycetia</taxon>
        <taxon>Pirellulales</taxon>
        <taxon>Lacipirellulaceae</taxon>
        <taxon>Adhaeretor</taxon>
    </lineage>
</organism>
<dbReference type="OrthoDB" id="288393at2"/>
<proteinExistence type="predicted"/>
<gene>
    <name evidence="1" type="ORF">HG15A2_48000</name>
</gene>
<accession>A0A517N399</accession>
<dbReference type="RefSeq" id="WP_145063643.1">
    <property type="nucleotide sequence ID" value="NZ_CP036263.1"/>
</dbReference>
<protein>
    <submittedName>
        <fullName evidence="1">Uncharacterized protein</fullName>
    </submittedName>
</protein>
<keyword evidence="2" id="KW-1185">Reference proteome</keyword>